<accession>A0A402AKV9</accession>
<feature type="region of interest" description="Disordered" evidence="1">
    <location>
        <begin position="27"/>
        <end position="53"/>
    </location>
</feature>
<evidence type="ECO:0000313" key="3">
    <source>
        <dbReference type="Proteomes" id="UP000287188"/>
    </source>
</evidence>
<comment type="caution">
    <text evidence="2">The sequence shown here is derived from an EMBL/GenBank/DDBJ whole genome shotgun (WGS) entry which is preliminary data.</text>
</comment>
<organism evidence="2 3">
    <name type="scientific">Dictyobacter kobayashii</name>
    <dbReference type="NCBI Taxonomy" id="2014872"/>
    <lineage>
        <taxon>Bacteria</taxon>
        <taxon>Bacillati</taxon>
        <taxon>Chloroflexota</taxon>
        <taxon>Ktedonobacteria</taxon>
        <taxon>Ktedonobacterales</taxon>
        <taxon>Dictyobacteraceae</taxon>
        <taxon>Dictyobacter</taxon>
    </lineage>
</organism>
<evidence type="ECO:0000256" key="1">
    <source>
        <dbReference type="SAM" id="MobiDB-lite"/>
    </source>
</evidence>
<reference evidence="3" key="1">
    <citation type="submission" date="2018-12" db="EMBL/GenBank/DDBJ databases">
        <title>Tengunoibacter tsumagoiensis gen. nov., sp. nov., Dictyobacter kobayashii sp. nov., D. alpinus sp. nov., and D. joshuensis sp. nov. and description of Dictyobacteraceae fam. nov. within the order Ktedonobacterales isolated from Tengu-no-mugimeshi.</title>
        <authorList>
            <person name="Wang C.M."/>
            <person name="Zheng Y."/>
            <person name="Sakai Y."/>
            <person name="Toyoda A."/>
            <person name="Minakuchi Y."/>
            <person name="Abe K."/>
            <person name="Yokota A."/>
            <person name="Yabe S."/>
        </authorList>
    </citation>
    <scope>NUCLEOTIDE SEQUENCE [LARGE SCALE GENOMIC DNA]</scope>
    <source>
        <strain evidence="3">Uno11</strain>
    </source>
</reference>
<protein>
    <submittedName>
        <fullName evidence="2">Uncharacterized protein</fullName>
    </submittedName>
</protein>
<sequence length="154" mass="17671">MLEHCQTVSTLLNWQPPELLEQKPVEQEAIASQPEEEEEENQSLPEKVQQLNPGTEREFFARYYHLLQIEGRAGEQQQAQLWLTPVEERIERGSAILGLEPSANQLSRAMAGHRPLAVQIRLSCAKEMRFSSAMVIQSLARWSVVRLQRSVPKR</sequence>
<dbReference type="RefSeq" id="WP_126551491.1">
    <property type="nucleotide sequence ID" value="NZ_BIFS01000001.1"/>
</dbReference>
<dbReference type="AlphaFoldDB" id="A0A402AKV9"/>
<proteinExistence type="predicted"/>
<gene>
    <name evidence="2" type="ORF">KDK_34500</name>
</gene>
<name>A0A402AKV9_9CHLR</name>
<evidence type="ECO:0000313" key="2">
    <source>
        <dbReference type="EMBL" id="GCE19650.1"/>
    </source>
</evidence>
<dbReference type="Proteomes" id="UP000287188">
    <property type="component" value="Unassembled WGS sequence"/>
</dbReference>
<dbReference type="EMBL" id="BIFS01000001">
    <property type="protein sequence ID" value="GCE19650.1"/>
    <property type="molecule type" value="Genomic_DNA"/>
</dbReference>
<keyword evidence="3" id="KW-1185">Reference proteome</keyword>